<keyword evidence="14" id="KW-1185">Reference proteome</keyword>
<dbReference type="GO" id="GO:0000155">
    <property type="term" value="F:phosphorelay sensor kinase activity"/>
    <property type="evidence" value="ECO:0007669"/>
    <property type="project" value="TreeGrafter"/>
</dbReference>
<proteinExistence type="predicted"/>
<dbReference type="AlphaFoldDB" id="A0A1H1A3L9"/>
<dbReference type="PANTHER" id="PTHR45453">
    <property type="entry name" value="PHOSPHATE REGULON SENSOR PROTEIN PHOR"/>
    <property type="match status" value="1"/>
</dbReference>
<keyword evidence="5" id="KW-0808">Transferase</keyword>
<sequence length="350" mass="40654">MAYKRMMTLLKATNKVIDVLKAFIKANYPFFLAYVLNLCVFSFIYVLGQLPLYFLVFSIELSLFIGGCFFLFKFSKYYKRFRLLERLDKDPFETLKQLSSNHDPSEAFFHLKIENLMGEIQQIKKKSLQRNASQMDYFTLWLHQIKTPISAISLLMQRDTKSLFSHQMEQELVQIENYTHMALNYLKIEQSGSDLDFVQVSLDRVIKETVKKSSILFIYKHIQLDYQEIDKSVLSDEKWLKVLVEQIVSNSLKYTPEGGKIKIYMSPTTEDQLIIEDTGIGIRSEDLPRIFERGYSGFNGRIHEKSTGLGLFLSQEITKRLGHGMSIESTVGKGTKVMIDLARTSLIKEY</sequence>
<dbReference type="GO" id="GO:0005886">
    <property type="term" value="C:plasma membrane"/>
    <property type="evidence" value="ECO:0007669"/>
    <property type="project" value="UniProtKB-SubCell"/>
</dbReference>
<dbReference type="PANTHER" id="PTHR45453:SF2">
    <property type="entry name" value="HISTIDINE KINASE"/>
    <property type="match status" value="1"/>
</dbReference>
<dbReference type="GO" id="GO:0004721">
    <property type="term" value="F:phosphoprotein phosphatase activity"/>
    <property type="evidence" value="ECO:0007669"/>
    <property type="project" value="TreeGrafter"/>
</dbReference>
<dbReference type="SUPFAM" id="SSF55874">
    <property type="entry name" value="ATPase domain of HSP90 chaperone/DNA topoisomerase II/histidine kinase"/>
    <property type="match status" value="1"/>
</dbReference>
<feature type="transmembrane region" description="Helical" evidence="11">
    <location>
        <begin position="28"/>
        <end position="46"/>
    </location>
</feature>
<keyword evidence="6 11" id="KW-0812">Transmembrane</keyword>
<dbReference type="EMBL" id="FNJW01000008">
    <property type="protein sequence ID" value="SDQ34101.1"/>
    <property type="molecule type" value="Genomic_DNA"/>
</dbReference>
<evidence type="ECO:0000256" key="9">
    <source>
        <dbReference type="ARBA" id="ARBA00023012"/>
    </source>
</evidence>
<comment type="subcellular location">
    <subcellularLocation>
        <location evidence="2">Cell membrane</location>
        <topology evidence="2">Multi-pass membrane protein</topology>
    </subcellularLocation>
</comment>
<evidence type="ECO:0000259" key="12">
    <source>
        <dbReference type="PROSITE" id="PS50109"/>
    </source>
</evidence>
<gene>
    <name evidence="13" type="ORF">SAMN04487752_1875</name>
</gene>
<accession>A0A1H1A3L9</accession>
<dbReference type="Pfam" id="PF02518">
    <property type="entry name" value="HATPase_c"/>
    <property type="match status" value="1"/>
</dbReference>
<dbReference type="InterPro" id="IPR003594">
    <property type="entry name" value="HATPase_dom"/>
</dbReference>
<keyword evidence="7" id="KW-0418">Kinase</keyword>
<dbReference type="InterPro" id="IPR005467">
    <property type="entry name" value="His_kinase_dom"/>
</dbReference>
<reference evidence="14" key="1">
    <citation type="submission" date="2016-10" db="EMBL/GenBank/DDBJ databases">
        <authorList>
            <person name="Varghese N."/>
            <person name="Submissions S."/>
        </authorList>
    </citation>
    <scope>NUCLEOTIDE SEQUENCE [LARGE SCALE GENOMIC DNA]</scope>
    <source>
        <strain evidence="14">MPL-11</strain>
    </source>
</reference>
<evidence type="ECO:0000256" key="3">
    <source>
        <dbReference type="ARBA" id="ARBA00012438"/>
    </source>
</evidence>
<dbReference type="InterPro" id="IPR050351">
    <property type="entry name" value="BphY/WalK/GraS-like"/>
</dbReference>
<evidence type="ECO:0000256" key="1">
    <source>
        <dbReference type="ARBA" id="ARBA00000085"/>
    </source>
</evidence>
<feature type="transmembrane region" description="Helical" evidence="11">
    <location>
        <begin position="52"/>
        <end position="72"/>
    </location>
</feature>
<evidence type="ECO:0000256" key="5">
    <source>
        <dbReference type="ARBA" id="ARBA00022679"/>
    </source>
</evidence>
<name>A0A1H1A3L9_9LACT</name>
<feature type="domain" description="Histidine kinase" evidence="12">
    <location>
        <begin position="140"/>
        <end position="345"/>
    </location>
</feature>
<evidence type="ECO:0000256" key="4">
    <source>
        <dbReference type="ARBA" id="ARBA00022475"/>
    </source>
</evidence>
<evidence type="ECO:0000256" key="2">
    <source>
        <dbReference type="ARBA" id="ARBA00004651"/>
    </source>
</evidence>
<keyword evidence="10 11" id="KW-0472">Membrane</keyword>
<protein>
    <recommendedName>
        <fullName evidence="3">histidine kinase</fullName>
        <ecNumber evidence="3">2.7.13.3</ecNumber>
    </recommendedName>
</protein>
<evidence type="ECO:0000256" key="8">
    <source>
        <dbReference type="ARBA" id="ARBA00022989"/>
    </source>
</evidence>
<evidence type="ECO:0000256" key="6">
    <source>
        <dbReference type="ARBA" id="ARBA00022692"/>
    </source>
</evidence>
<evidence type="ECO:0000256" key="11">
    <source>
        <dbReference type="SAM" id="Phobius"/>
    </source>
</evidence>
<dbReference type="PRINTS" id="PR00344">
    <property type="entry name" value="BCTRLSENSOR"/>
</dbReference>
<evidence type="ECO:0000313" key="13">
    <source>
        <dbReference type="EMBL" id="SDQ34101.1"/>
    </source>
</evidence>
<dbReference type="SMART" id="SM00387">
    <property type="entry name" value="HATPase_c"/>
    <property type="match status" value="1"/>
</dbReference>
<dbReference type="GO" id="GO:0016036">
    <property type="term" value="P:cellular response to phosphate starvation"/>
    <property type="evidence" value="ECO:0007669"/>
    <property type="project" value="TreeGrafter"/>
</dbReference>
<dbReference type="InterPro" id="IPR004358">
    <property type="entry name" value="Sig_transdc_His_kin-like_C"/>
</dbReference>
<keyword evidence="8 11" id="KW-1133">Transmembrane helix</keyword>
<dbReference type="EC" id="2.7.13.3" evidence="3"/>
<dbReference type="InterPro" id="IPR036890">
    <property type="entry name" value="HATPase_C_sf"/>
</dbReference>
<evidence type="ECO:0000256" key="7">
    <source>
        <dbReference type="ARBA" id="ARBA00022777"/>
    </source>
</evidence>
<keyword evidence="9" id="KW-0902">Two-component regulatory system</keyword>
<dbReference type="PROSITE" id="PS50109">
    <property type="entry name" value="HIS_KIN"/>
    <property type="match status" value="1"/>
</dbReference>
<dbReference type="Gene3D" id="3.30.565.10">
    <property type="entry name" value="Histidine kinase-like ATPase, C-terminal domain"/>
    <property type="match status" value="1"/>
</dbReference>
<comment type="catalytic activity">
    <reaction evidence="1">
        <text>ATP + protein L-histidine = ADP + protein N-phospho-L-histidine.</text>
        <dbReference type="EC" id="2.7.13.3"/>
    </reaction>
</comment>
<keyword evidence="4" id="KW-1003">Cell membrane</keyword>
<evidence type="ECO:0000313" key="14">
    <source>
        <dbReference type="Proteomes" id="UP000199481"/>
    </source>
</evidence>
<evidence type="ECO:0000256" key="10">
    <source>
        <dbReference type="ARBA" id="ARBA00023136"/>
    </source>
</evidence>
<organism evidence="13 14">
    <name type="scientific">Carnobacterium viridans</name>
    <dbReference type="NCBI Taxonomy" id="174587"/>
    <lineage>
        <taxon>Bacteria</taxon>
        <taxon>Bacillati</taxon>
        <taxon>Bacillota</taxon>
        <taxon>Bacilli</taxon>
        <taxon>Lactobacillales</taxon>
        <taxon>Carnobacteriaceae</taxon>
        <taxon>Carnobacterium</taxon>
    </lineage>
</organism>
<dbReference type="Proteomes" id="UP000199481">
    <property type="component" value="Unassembled WGS sequence"/>
</dbReference>